<organism evidence="7 8">
    <name type="scientific">Megasphaera micronuciformis F0359</name>
    <dbReference type="NCBI Taxonomy" id="706434"/>
    <lineage>
        <taxon>Bacteria</taxon>
        <taxon>Bacillati</taxon>
        <taxon>Bacillota</taxon>
        <taxon>Negativicutes</taxon>
        <taxon>Veillonellales</taxon>
        <taxon>Veillonellaceae</taxon>
        <taxon>Megasphaera</taxon>
    </lineage>
</organism>
<comment type="subcellular location">
    <subcellularLocation>
        <location evidence="4">Cytoplasm</location>
    </subcellularLocation>
</comment>
<dbReference type="PANTHER" id="PTHR45782">
    <property type="entry name" value="MITOCHONDRIAL RIBOSOME-ASSOCIATED GTPASE 1"/>
    <property type="match status" value="1"/>
</dbReference>
<reference evidence="7 8" key="1">
    <citation type="submission" date="2010-08" db="EMBL/GenBank/DDBJ databases">
        <authorList>
            <person name="Weinstock G."/>
            <person name="Sodergren E."/>
            <person name="Clifton S."/>
            <person name="Fulton L."/>
            <person name="Fulton B."/>
            <person name="Courtney L."/>
            <person name="Fronick C."/>
            <person name="Harrison M."/>
            <person name="Strong C."/>
            <person name="Farmer C."/>
            <person name="Delahaunty K."/>
            <person name="Markovic C."/>
            <person name="Hall O."/>
            <person name="Minx P."/>
            <person name="Tomlinson C."/>
            <person name="Mitreva M."/>
            <person name="Hou S."/>
            <person name="Chen J."/>
            <person name="Wollam A."/>
            <person name="Pepin K.H."/>
            <person name="Johnson M."/>
            <person name="Bhonagiri V."/>
            <person name="Zhang X."/>
            <person name="Suruliraj S."/>
            <person name="Warren W."/>
            <person name="Chinwalla A."/>
            <person name="Mardis E.R."/>
            <person name="Wilson R.K."/>
        </authorList>
    </citation>
    <scope>NUCLEOTIDE SEQUENCE [LARGE SCALE GENOMIC DNA]</scope>
    <source>
        <strain evidence="7 8">F0359</strain>
    </source>
</reference>
<dbReference type="InterPro" id="IPR027417">
    <property type="entry name" value="P-loop_NTPase"/>
</dbReference>
<dbReference type="GO" id="GO:0006412">
    <property type="term" value="P:translation"/>
    <property type="evidence" value="ECO:0007669"/>
    <property type="project" value="TreeGrafter"/>
</dbReference>
<dbReference type="Pfam" id="PF01926">
    <property type="entry name" value="MMR_HSR1"/>
    <property type="match status" value="1"/>
</dbReference>
<evidence type="ECO:0000313" key="8">
    <source>
        <dbReference type="Proteomes" id="UP000003195"/>
    </source>
</evidence>
<protein>
    <recommendedName>
        <fullName evidence="1 4">Ribosome biogenesis GTPase A</fullName>
    </recommendedName>
</protein>
<keyword evidence="8" id="KW-1185">Reference proteome</keyword>
<feature type="binding site" evidence="5">
    <location>
        <begin position="87"/>
        <end position="90"/>
    </location>
    <ligand>
        <name>GTP</name>
        <dbReference type="ChEBI" id="CHEBI:37565"/>
    </ligand>
</feature>
<proteinExistence type="inferred from homology"/>
<sequence>MQPVAYGIFTYAGLLPYNRCTCSVEGGKTVIINWYPGHMAKARRLIEGNLKIIDVAIELVDARIPMSSTNPMIGQLLGQKPSIVVMNKADLADTEILKLWTAYYKEQGRMVMALNSKDGKGIKQLVQAVRKLAEPKLVKWRAKGLKSRSVRTIILGIPNVGKSTLINRLAGRNATKTADKPGETKGKQWVHLADNLDLLDTPGVLWPKLEEQKCARRLAATGAISDTVYDMEEVVADLITTLSVRYSEALKKRFKLSEIDEDPYKTIERIGRNRGAVLPGNRIDMEKTYKLIIKDFREGHIGPISLDMPEEFAEKQDG</sequence>
<name>E2ZC98_9FIRM</name>
<dbReference type="HOGENOM" id="CLU_011106_1_0_9"/>
<dbReference type="CDD" id="cd01856">
    <property type="entry name" value="YlqF"/>
    <property type="match status" value="1"/>
</dbReference>
<dbReference type="GO" id="GO:0003924">
    <property type="term" value="F:GTPase activity"/>
    <property type="evidence" value="ECO:0007669"/>
    <property type="project" value="TreeGrafter"/>
</dbReference>
<dbReference type="InterPro" id="IPR030378">
    <property type="entry name" value="G_CP_dom"/>
</dbReference>
<dbReference type="Proteomes" id="UP000003195">
    <property type="component" value="Unassembled WGS sequence"/>
</dbReference>
<dbReference type="Gene3D" id="3.40.50.300">
    <property type="entry name" value="P-loop containing nucleotide triphosphate hydrolases"/>
    <property type="match status" value="1"/>
</dbReference>
<evidence type="ECO:0000256" key="1">
    <source>
        <dbReference type="ARBA" id="ARBA00014898"/>
    </source>
</evidence>
<keyword evidence="4" id="KW-0963">Cytoplasm</keyword>
<dbReference type="EMBL" id="AECS01000037">
    <property type="protein sequence ID" value="EFQ04085.1"/>
    <property type="molecule type" value="Genomic_DNA"/>
</dbReference>
<accession>E2ZC98</accession>
<dbReference type="eggNOG" id="COG1161">
    <property type="taxonomic scope" value="Bacteria"/>
</dbReference>
<keyword evidence="3 4" id="KW-0342">GTP-binding</keyword>
<feature type="binding site" evidence="5">
    <location>
        <begin position="115"/>
        <end position="116"/>
    </location>
    <ligand>
        <name>GTP</name>
        <dbReference type="ChEBI" id="CHEBI:37565"/>
    </ligand>
</feature>
<evidence type="ECO:0000256" key="5">
    <source>
        <dbReference type="PIRSR" id="PIRSR006230-1"/>
    </source>
</evidence>
<comment type="caution">
    <text evidence="7">The sequence shown here is derived from an EMBL/GenBank/DDBJ whole genome shotgun (WGS) entry which is preliminary data.</text>
</comment>
<evidence type="ECO:0000256" key="4">
    <source>
        <dbReference type="PIRNR" id="PIRNR006230"/>
    </source>
</evidence>
<dbReference type="GO" id="GO:0005737">
    <property type="term" value="C:cytoplasm"/>
    <property type="evidence" value="ECO:0007669"/>
    <property type="project" value="UniProtKB-SubCell"/>
</dbReference>
<dbReference type="InterPro" id="IPR016478">
    <property type="entry name" value="GTPase_MTG1"/>
</dbReference>
<gene>
    <name evidence="7" type="primary">ylqF</name>
    <name evidence="7" type="ORF">HMPREF9429_01270</name>
</gene>
<evidence type="ECO:0000256" key="3">
    <source>
        <dbReference type="ARBA" id="ARBA00023134"/>
    </source>
</evidence>
<dbReference type="GO" id="GO:0005525">
    <property type="term" value="F:GTP binding"/>
    <property type="evidence" value="ECO:0007669"/>
    <property type="project" value="UniProtKB-KW"/>
</dbReference>
<evidence type="ECO:0000313" key="7">
    <source>
        <dbReference type="EMBL" id="EFQ04085.1"/>
    </source>
</evidence>
<dbReference type="FunFam" id="3.40.50.300:FF:000590">
    <property type="entry name" value="Ribosome biogenesis GTPase A"/>
    <property type="match status" value="1"/>
</dbReference>
<dbReference type="NCBIfam" id="TIGR03596">
    <property type="entry name" value="GTPase_YlqF"/>
    <property type="match status" value="1"/>
</dbReference>
<dbReference type="Gene3D" id="1.10.1580.10">
    <property type="match status" value="1"/>
</dbReference>
<keyword evidence="2 4" id="KW-0547">Nucleotide-binding</keyword>
<evidence type="ECO:0000259" key="6">
    <source>
        <dbReference type="PROSITE" id="PS51721"/>
    </source>
</evidence>
<dbReference type="InterPro" id="IPR023179">
    <property type="entry name" value="GTP-bd_ortho_bundle_sf"/>
</dbReference>
<dbReference type="PANTHER" id="PTHR45782:SF4">
    <property type="entry name" value="MITOCHONDRIAL RIBOSOME-ASSOCIATED GTPASE 1"/>
    <property type="match status" value="1"/>
</dbReference>
<comment type="similarity">
    <text evidence="4">Belongs to the TRAFAC class YlqF/YawG GTPase family. MTG1 subfamily.</text>
</comment>
<evidence type="ECO:0000256" key="2">
    <source>
        <dbReference type="ARBA" id="ARBA00022741"/>
    </source>
</evidence>
<dbReference type="SUPFAM" id="SSF52540">
    <property type="entry name" value="P-loop containing nucleoside triphosphate hydrolases"/>
    <property type="match status" value="1"/>
</dbReference>
<dbReference type="PROSITE" id="PS51721">
    <property type="entry name" value="G_CP"/>
    <property type="match status" value="1"/>
</dbReference>
<dbReference type="AlphaFoldDB" id="E2ZC98"/>
<dbReference type="PIRSF" id="PIRSF006230">
    <property type="entry name" value="MG442"/>
    <property type="match status" value="1"/>
</dbReference>
<dbReference type="STRING" id="706434.HMPREF9429_01270"/>
<feature type="binding site" evidence="5">
    <location>
        <position position="203"/>
    </location>
    <ligand>
        <name>GTP</name>
        <dbReference type="ChEBI" id="CHEBI:37565"/>
    </ligand>
</feature>
<dbReference type="InterPro" id="IPR019991">
    <property type="entry name" value="GTP-bd_ribosome_bgen"/>
</dbReference>
<comment type="function">
    <text evidence="4">Required for a late step of 50S ribosomal subunit assembly. Has GTPase activity.</text>
</comment>
<feature type="domain" description="CP-type G" evidence="6">
    <location>
        <begin position="39"/>
        <end position="207"/>
    </location>
</feature>
<feature type="binding site" evidence="5">
    <location>
        <begin position="159"/>
        <end position="164"/>
    </location>
    <ligand>
        <name>GTP</name>
        <dbReference type="ChEBI" id="CHEBI:37565"/>
    </ligand>
</feature>
<dbReference type="InterPro" id="IPR006073">
    <property type="entry name" value="GTP-bd"/>
</dbReference>